<dbReference type="Pfam" id="PF02606">
    <property type="entry name" value="LpxK"/>
    <property type="match status" value="1"/>
</dbReference>
<organism evidence="15 16">
    <name type="scientific">Candidatus Muproteobacteria bacterium RBG_16_62_13</name>
    <dbReference type="NCBI Taxonomy" id="1817756"/>
    <lineage>
        <taxon>Bacteria</taxon>
        <taxon>Pseudomonadati</taxon>
        <taxon>Pseudomonadota</taxon>
        <taxon>Candidatus Muproteobacteria</taxon>
    </lineage>
</organism>
<dbReference type="UniPathway" id="UPA00359">
    <property type="reaction ID" value="UER00482"/>
</dbReference>
<evidence type="ECO:0000256" key="2">
    <source>
        <dbReference type="ARBA" id="ARBA00004870"/>
    </source>
</evidence>
<dbReference type="SUPFAM" id="SSF52540">
    <property type="entry name" value="P-loop containing nucleoside triphosphate hydrolases"/>
    <property type="match status" value="1"/>
</dbReference>
<comment type="function">
    <text evidence="1 13">Transfers the gamma-phosphate of ATP to the 4'-position of a tetraacyldisaccharide 1-phosphate intermediate (termed DS-1-P) to form tetraacyldisaccharide 1,4'-bis-phosphate (lipid IVA).</text>
</comment>
<dbReference type="InterPro" id="IPR003758">
    <property type="entry name" value="LpxK"/>
</dbReference>
<dbReference type="HAMAP" id="MF_00409">
    <property type="entry name" value="LpxK"/>
    <property type="match status" value="1"/>
</dbReference>
<evidence type="ECO:0000313" key="15">
    <source>
        <dbReference type="EMBL" id="OGI40084.1"/>
    </source>
</evidence>
<evidence type="ECO:0000256" key="3">
    <source>
        <dbReference type="ARBA" id="ARBA00012071"/>
    </source>
</evidence>
<dbReference type="STRING" id="1817756.A2140_01450"/>
<evidence type="ECO:0000256" key="12">
    <source>
        <dbReference type="ARBA" id="ARBA00029757"/>
    </source>
</evidence>
<proteinExistence type="inferred from homology"/>
<evidence type="ECO:0000256" key="1">
    <source>
        <dbReference type="ARBA" id="ARBA00002274"/>
    </source>
</evidence>
<dbReference type="NCBIfam" id="TIGR00682">
    <property type="entry name" value="lpxK"/>
    <property type="match status" value="1"/>
</dbReference>
<name>A0A1F6T4L6_9PROT</name>
<keyword evidence="14" id="KW-0812">Transmembrane</keyword>
<dbReference type="EC" id="2.7.1.130" evidence="3 13"/>
<comment type="catalytic activity">
    <reaction evidence="13">
        <text>a lipid A disaccharide + ATP = a lipid IVA + ADP + H(+)</text>
        <dbReference type="Rhea" id="RHEA:67840"/>
        <dbReference type="ChEBI" id="CHEBI:15378"/>
        <dbReference type="ChEBI" id="CHEBI:30616"/>
        <dbReference type="ChEBI" id="CHEBI:176343"/>
        <dbReference type="ChEBI" id="CHEBI:176425"/>
        <dbReference type="ChEBI" id="CHEBI:456216"/>
        <dbReference type="EC" id="2.7.1.130"/>
    </reaction>
</comment>
<comment type="caution">
    <text evidence="15">The sequence shown here is derived from an EMBL/GenBank/DDBJ whole genome shotgun (WGS) entry which is preliminary data.</text>
</comment>
<keyword evidence="5 13" id="KW-0444">Lipid biosynthesis</keyword>
<evidence type="ECO:0000256" key="5">
    <source>
        <dbReference type="ARBA" id="ARBA00022516"/>
    </source>
</evidence>
<dbReference type="EMBL" id="MFSQ01000067">
    <property type="protein sequence ID" value="OGI40084.1"/>
    <property type="molecule type" value="Genomic_DNA"/>
</dbReference>
<keyword evidence="7 13" id="KW-0808">Transferase</keyword>
<dbReference type="AlphaFoldDB" id="A0A1F6T4L6"/>
<protein>
    <recommendedName>
        <fullName evidence="4 13">Tetraacyldisaccharide 4'-kinase</fullName>
        <ecNumber evidence="3 13">2.7.1.130</ecNumber>
    </recommendedName>
    <alternativeName>
        <fullName evidence="12 13">Lipid A 4'-kinase</fullName>
    </alternativeName>
</protein>
<evidence type="ECO:0000256" key="4">
    <source>
        <dbReference type="ARBA" id="ARBA00016436"/>
    </source>
</evidence>
<comment type="similarity">
    <text evidence="13">Belongs to the LpxK family.</text>
</comment>
<evidence type="ECO:0000256" key="6">
    <source>
        <dbReference type="ARBA" id="ARBA00022556"/>
    </source>
</evidence>
<evidence type="ECO:0000256" key="9">
    <source>
        <dbReference type="ARBA" id="ARBA00022777"/>
    </source>
</evidence>
<dbReference type="CDD" id="cd01983">
    <property type="entry name" value="SIMIBI"/>
    <property type="match status" value="1"/>
</dbReference>
<reference evidence="15 16" key="1">
    <citation type="journal article" date="2016" name="Nat. Commun.">
        <title>Thousands of microbial genomes shed light on interconnected biogeochemical processes in an aquifer system.</title>
        <authorList>
            <person name="Anantharaman K."/>
            <person name="Brown C.T."/>
            <person name="Hug L.A."/>
            <person name="Sharon I."/>
            <person name="Castelle C.J."/>
            <person name="Probst A.J."/>
            <person name="Thomas B.C."/>
            <person name="Singh A."/>
            <person name="Wilkins M.J."/>
            <person name="Karaoz U."/>
            <person name="Brodie E.L."/>
            <person name="Williams K.H."/>
            <person name="Hubbard S.S."/>
            <person name="Banfield J.F."/>
        </authorList>
    </citation>
    <scope>NUCLEOTIDE SEQUENCE [LARGE SCALE GENOMIC DNA]</scope>
</reference>
<keyword evidence="8 13" id="KW-0547">Nucleotide-binding</keyword>
<dbReference type="Proteomes" id="UP000178379">
    <property type="component" value="Unassembled WGS sequence"/>
</dbReference>
<dbReference type="GO" id="GO:0009245">
    <property type="term" value="P:lipid A biosynthetic process"/>
    <property type="evidence" value="ECO:0007669"/>
    <property type="project" value="UniProtKB-UniRule"/>
</dbReference>
<sequence>MSLLNRLADSWYRPGTVTWLLLPFSGLYCLLVGIRRQLYRVSILRRQHVPAPVIVVGNITVGGSGKTPLVIWLALHLRSLGYRPGVVTRGYGGRSKSWPRLVTTDTGPADVGDEPVLIARHAGCPVMADPDRVRAARALLAQHQCDLILSDDGLQHYRLARDIEIAVIDGERRFGNGFCLPAGPLREPISRLKRADLTVTLGAARPGEYRMDLTETGYRAVEGGALKPLDAFRGQSVHAVAGIGNPGRFFAHLRKLGVQPIEHPLPDHHEYREADLRFGDNLPVIMTEKDAVKCSSFSGPLWYLAVESKPDVDFASALSARLKEVKRG</sequence>
<accession>A0A1F6T4L6</accession>
<keyword evidence="11 13" id="KW-0443">Lipid metabolism</keyword>
<dbReference type="GO" id="GO:0005886">
    <property type="term" value="C:plasma membrane"/>
    <property type="evidence" value="ECO:0007669"/>
    <property type="project" value="TreeGrafter"/>
</dbReference>
<evidence type="ECO:0000256" key="10">
    <source>
        <dbReference type="ARBA" id="ARBA00022840"/>
    </source>
</evidence>
<evidence type="ECO:0000256" key="7">
    <source>
        <dbReference type="ARBA" id="ARBA00022679"/>
    </source>
</evidence>
<evidence type="ECO:0000256" key="8">
    <source>
        <dbReference type="ARBA" id="ARBA00022741"/>
    </source>
</evidence>
<evidence type="ECO:0000256" key="13">
    <source>
        <dbReference type="HAMAP-Rule" id="MF_00409"/>
    </source>
</evidence>
<dbReference type="GO" id="GO:0009244">
    <property type="term" value="P:lipopolysaccharide core region biosynthetic process"/>
    <property type="evidence" value="ECO:0007669"/>
    <property type="project" value="TreeGrafter"/>
</dbReference>
<keyword evidence="9 13" id="KW-0418">Kinase</keyword>
<gene>
    <name evidence="13" type="primary">lpxK</name>
    <name evidence="15" type="ORF">A2140_01450</name>
</gene>
<comment type="pathway">
    <text evidence="2 13">Glycolipid biosynthesis; lipid IV(A) biosynthesis; lipid IV(A) from (3R)-3-hydroxytetradecanoyl-[acyl-carrier-protein] and UDP-N-acetyl-alpha-D-glucosamine: step 6/6.</text>
</comment>
<dbReference type="GO" id="GO:0009029">
    <property type="term" value="F:lipid-A 4'-kinase activity"/>
    <property type="evidence" value="ECO:0007669"/>
    <property type="project" value="UniProtKB-UniRule"/>
</dbReference>
<dbReference type="PANTHER" id="PTHR42724:SF1">
    <property type="entry name" value="TETRAACYLDISACCHARIDE 4'-KINASE, MITOCHONDRIAL-RELATED"/>
    <property type="match status" value="1"/>
</dbReference>
<evidence type="ECO:0000313" key="16">
    <source>
        <dbReference type="Proteomes" id="UP000178379"/>
    </source>
</evidence>
<evidence type="ECO:0000256" key="11">
    <source>
        <dbReference type="ARBA" id="ARBA00023098"/>
    </source>
</evidence>
<evidence type="ECO:0000256" key="14">
    <source>
        <dbReference type="SAM" id="Phobius"/>
    </source>
</evidence>
<feature type="transmembrane region" description="Helical" evidence="14">
    <location>
        <begin position="20"/>
        <end position="38"/>
    </location>
</feature>
<feature type="binding site" evidence="13">
    <location>
        <begin position="60"/>
        <end position="67"/>
    </location>
    <ligand>
        <name>ATP</name>
        <dbReference type="ChEBI" id="CHEBI:30616"/>
    </ligand>
</feature>
<dbReference type="GO" id="GO:0005524">
    <property type="term" value="F:ATP binding"/>
    <property type="evidence" value="ECO:0007669"/>
    <property type="project" value="UniProtKB-UniRule"/>
</dbReference>
<dbReference type="InterPro" id="IPR027417">
    <property type="entry name" value="P-loop_NTPase"/>
</dbReference>
<keyword evidence="14" id="KW-1133">Transmembrane helix</keyword>
<keyword evidence="10 13" id="KW-0067">ATP-binding</keyword>
<dbReference type="PANTHER" id="PTHR42724">
    <property type="entry name" value="TETRAACYLDISACCHARIDE 4'-KINASE"/>
    <property type="match status" value="1"/>
</dbReference>
<keyword evidence="6 13" id="KW-0441">Lipid A biosynthesis</keyword>
<keyword evidence="14" id="KW-0472">Membrane</keyword>